<sequence length="216" mass="24902">MCEPFIRNHQYNVIRKQAEEVVRAYQAISDPKVLESVRYGAQEKVLELFPNVTEDCSKLLTPIIDLQTVEAARRYVAELEPYLVEFPSISVKQIQKLFPKNKKLKLPDLSQIDYRYVSYLSWSDLSTNKMYIVYDAGGQFVGIEGRYTIANKKSYCFVCNKFEKLALFSAVSKKRHANLPDYYKSVGNYICMNGHDCNRNITDVTALEKFIASVVH</sequence>
<dbReference type="InterPro" id="IPR010841">
    <property type="entry name" value="EF-G-binding_N"/>
</dbReference>
<dbReference type="Pfam" id="PF16571">
    <property type="entry name" value="FBP_C"/>
    <property type="match status" value="1"/>
</dbReference>
<organism evidence="3 4">
    <name type="scientific">Paenibacillus septentrionalis</name>
    <dbReference type="NCBI Taxonomy" id="429342"/>
    <lineage>
        <taxon>Bacteria</taxon>
        <taxon>Bacillati</taxon>
        <taxon>Bacillota</taxon>
        <taxon>Bacilli</taxon>
        <taxon>Bacillales</taxon>
        <taxon>Paenibacillaceae</taxon>
        <taxon>Paenibacillus</taxon>
    </lineage>
</organism>
<keyword evidence="4" id="KW-1185">Reference proteome</keyword>
<accession>A0ABW1V867</accession>
<proteinExistence type="predicted"/>
<dbReference type="InterPro" id="IPR032330">
    <property type="entry name" value="EF-G-binding_C"/>
</dbReference>
<reference evidence="4" key="1">
    <citation type="journal article" date="2019" name="Int. J. Syst. Evol. Microbiol.">
        <title>The Global Catalogue of Microorganisms (GCM) 10K type strain sequencing project: providing services to taxonomists for standard genome sequencing and annotation.</title>
        <authorList>
            <consortium name="The Broad Institute Genomics Platform"/>
            <consortium name="The Broad Institute Genome Sequencing Center for Infectious Disease"/>
            <person name="Wu L."/>
            <person name="Ma J."/>
        </authorList>
    </citation>
    <scope>NUCLEOTIDE SEQUENCE [LARGE SCALE GENOMIC DNA]</scope>
    <source>
        <strain evidence="4">PCU 280</strain>
    </source>
</reference>
<evidence type="ECO:0000313" key="3">
    <source>
        <dbReference type="EMBL" id="MFC6334158.1"/>
    </source>
</evidence>
<comment type="caution">
    <text evidence="3">The sequence shown here is derived from an EMBL/GenBank/DDBJ whole genome shotgun (WGS) entry which is preliminary data.</text>
</comment>
<dbReference type="Pfam" id="PF07299">
    <property type="entry name" value="EF-G-binding_N"/>
    <property type="match status" value="1"/>
</dbReference>
<name>A0ABW1V867_9BACL</name>
<evidence type="ECO:0000313" key="4">
    <source>
        <dbReference type="Proteomes" id="UP001596233"/>
    </source>
</evidence>
<dbReference type="RefSeq" id="WP_379236382.1">
    <property type="nucleotide sequence ID" value="NZ_JBHSTE010000005.1"/>
</dbReference>
<feature type="domain" description="Elongation factor G-binding protein C-terminal treble-clef zinc-finger" evidence="2">
    <location>
        <begin position="101"/>
        <end position="203"/>
    </location>
</feature>
<dbReference type="InterPro" id="IPR038344">
    <property type="entry name" value="EF-G_N_sf"/>
</dbReference>
<protein>
    <submittedName>
        <fullName evidence="3">FusB/FusC family EF-G-binding protein</fullName>
    </submittedName>
</protein>
<dbReference type="EMBL" id="JBHSTE010000005">
    <property type="protein sequence ID" value="MFC6334158.1"/>
    <property type="molecule type" value="Genomic_DNA"/>
</dbReference>
<feature type="domain" description="Elongation factor G-binding protein N-terminal" evidence="1">
    <location>
        <begin position="5"/>
        <end position="87"/>
    </location>
</feature>
<evidence type="ECO:0000259" key="2">
    <source>
        <dbReference type="Pfam" id="PF16571"/>
    </source>
</evidence>
<gene>
    <name evidence="3" type="ORF">ACFP56_16135</name>
</gene>
<dbReference type="Proteomes" id="UP001596233">
    <property type="component" value="Unassembled WGS sequence"/>
</dbReference>
<dbReference type="Gene3D" id="1.20.1280.250">
    <property type="match status" value="1"/>
</dbReference>
<dbReference type="CDD" id="cd16342">
    <property type="entry name" value="FusC_FusB"/>
    <property type="match status" value="1"/>
</dbReference>
<evidence type="ECO:0000259" key="1">
    <source>
        <dbReference type="Pfam" id="PF07299"/>
    </source>
</evidence>